<evidence type="ECO:0000313" key="2">
    <source>
        <dbReference type="EMBL" id="KAG0147679.1"/>
    </source>
</evidence>
<evidence type="ECO:0000313" key="3">
    <source>
        <dbReference type="Proteomes" id="UP000886653"/>
    </source>
</evidence>
<dbReference type="EMBL" id="MU167245">
    <property type="protein sequence ID" value="KAG0147679.1"/>
    <property type="molecule type" value="Genomic_DNA"/>
</dbReference>
<feature type="transmembrane region" description="Helical" evidence="1">
    <location>
        <begin position="20"/>
        <end position="39"/>
    </location>
</feature>
<comment type="caution">
    <text evidence="2">The sequence shown here is derived from an EMBL/GenBank/DDBJ whole genome shotgun (WGS) entry which is preliminary data.</text>
</comment>
<sequence length="60" mass="6806">MYLAPHLHPPGLISAFSLEDLPTFLPFLLVFKLLFYFLASMPNNTFKQTHLLCINACHGT</sequence>
<name>A0A9P6NP37_9BASI</name>
<keyword evidence="3" id="KW-1185">Reference proteome</keyword>
<proteinExistence type="predicted"/>
<keyword evidence="1" id="KW-0812">Transmembrane</keyword>
<gene>
    <name evidence="2" type="ORF">CROQUDRAFT_91203</name>
</gene>
<accession>A0A9P6NP37</accession>
<dbReference type="AlphaFoldDB" id="A0A9P6NP37"/>
<reference evidence="2" key="1">
    <citation type="submission" date="2013-11" db="EMBL/GenBank/DDBJ databases">
        <title>Genome sequence of the fusiform rust pathogen reveals effectors for host alternation and coevolution with pine.</title>
        <authorList>
            <consortium name="DOE Joint Genome Institute"/>
            <person name="Smith K."/>
            <person name="Pendleton A."/>
            <person name="Kubisiak T."/>
            <person name="Anderson C."/>
            <person name="Salamov A."/>
            <person name="Aerts A."/>
            <person name="Riley R."/>
            <person name="Clum A."/>
            <person name="Lindquist E."/>
            <person name="Ence D."/>
            <person name="Campbell M."/>
            <person name="Kronenberg Z."/>
            <person name="Feau N."/>
            <person name="Dhillon B."/>
            <person name="Hamelin R."/>
            <person name="Burleigh J."/>
            <person name="Smith J."/>
            <person name="Yandell M."/>
            <person name="Nelson C."/>
            <person name="Grigoriev I."/>
            <person name="Davis J."/>
        </authorList>
    </citation>
    <scope>NUCLEOTIDE SEQUENCE</scope>
    <source>
        <strain evidence="2">G11</strain>
    </source>
</reference>
<keyword evidence="1" id="KW-1133">Transmembrane helix</keyword>
<organism evidence="2 3">
    <name type="scientific">Cronartium quercuum f. sp. fusiforme G11</name>
    <dbReference type="NCBI Taxonomy" id="708437"/>
    <lineage>
        <taxon>Eukaryota</taxon>
        <taxon>Fungi</taxon>
        <taxon>Dikarya</taxon>
        <taxon>Basidiomycota</taxon>
        <taxon>Pucciniomycotina</taxon>
        <taxon>Pucciniomycetes</taxon>
        <taxon>Pucciniales</taxon>
        <taxon>Coleosporiaceae</taxon>
        <taxon>Cronartium</taxon>
    </lineage>
</organism>
<evidence type="ECO:0000256" key="1">
    <source>
        <dbReference type="SAM" id="Phobius"/>
    </source>
</evidence>
<dbReference type="Proteomes" id="UP000886653">
    <property type="component" value="Unassembled WGS sequence"/>
</dbReference>
<protein>
    <submittedName>
        <fullName evidence="2">Uncharacterized protein</fullName>
    </submittedName>
</protein>
<keyword evidence="1" id="KW-0472">Membrane</keyword>